<evidence type="ECO:0000259" key="17">
    <source>
        <dbReference type="Pfam" id="PF22461"/>
    </source>
</evidence>
<dbReference type="Pfam" id="PF02563">
    <property type="entry name" value="Poly_export"/>
    <property type="match status" value="1"/>
</dbReference>
<keyword evidence="7" id="KW-0732">Signal</keyword>
<keyword evidence="19" id="KW-1185">Reference proteome</keyword>
<evidence type="ECO:0000256" key="2">
    <source>
        <dbReference type="ARBA" id="ARBA00009450"/>
    </source>
</evidence>
<protein>
    <submittedName>
        <fullName evidence="18">Polysaccharide export outer membrane protein</fullName>
    </submittedName>
</protein>
<gene>
    <name evidence="18" type="ORF">ACG33_07385</name>
</gene>
<dbReference type="GO" id="GO:0046930">
    <property type="term" value="C:pore complex"/>
    <property type="evidence" value="ECO:0007669"/>
    <property type="project" value="UniProtKB-KW"/>
</dbReference>
<feature type="domain" description="SLBB" evidence="17">
    <location>
        <begin position="255"/>
        <end position="337"/>
    </location>
</feature>
<keyword evidence="12" id="KW-0564">Palmitate</keyword>
<dbReference type="GO" id="GO:0006811">
    <property type="term" value="P:monoatomic ion transport"/>
    <property type="evidence" value="ECO:0007669"/>
    <property type="project" value="UniProtKB-KW"/>
</dbReference>
<evidence type="ECO:0000256" key="5">
    <source>
        <dbReference type="ARBA" id="ARBA00022597"/>
    </source>
</evidence>
<evidence type="ECO:0000256" key="13">
    <source>
        <dbReference type="ARBA" id="ARBA00023237"/>
    </source>
</evidence>
<dbReference type="Pfam" id="PF22461">
    <property type="entry name" value="SLBB_2"/>
    <property type="match status" value="2"/>
</dbReference>
<comment type="similarity">
    <text evidence="2">Belongs to the BexD/CtrA/VexA family.</text>
</comment>
<dbReference type="GO" id="GO:0015159">
    <property type="term" value="F:polysaccharide transmembrane transporter activity"/>
    <property type="evidence" value="ECO:0007669"/>
    <property type="project" value="InterPro"/>
</dbReference>
<dbReference type="InterPro" id="IPR003715">
    <property type="entry name" value="Poly_export_N"/>
</dbReference>
<feature type="domain" description="Outer-membrane lipoprotein Wza C-terminal" evidence="16">
    <location>
        <begin position="342"/>
        <end position="356"/>
    </location>
</feature>
<evidence type="ECO:0000256" key="1">
    <source>
        <dbReference type="ARBA" id="ARBA00004571"/>
    </source>
</evidence>
<comment type="subcellular location">
    <subcellularLocation>
        <location evidence="1">Cell outer membrane</location>
        <topology evidence="1">Multi-pass membrane protein</topology>
    </subcellularLocation>
</comment>
<keyword evidence="13" id="KW-0998">Cell outer membrane</keyword>
<dbReference type="InterPro" id="IPR049712">
    <property type="entry name" value="Poly_export"/>
</dbReference>
<evidence type="ECO:0000256" key="6">
    <source>
        <dbReference type="ARBA" id="ARBA00022692"/>
    </source>
</evidence>
<keyword evidence="8" id="KW-0625">Polysaccharide transport</keyword>
<evidence type="ECO:0000256" key="8">
    <source>
        <dbReference type="ARBA" id="ARBA00023047"/>
    </source>
</evidence>
<feature type="domain" description="Polysaccharide export protein N-terminal" evidence="15">
    <location>
        <begin position="82"/>
        <end position="164"/>
    </location>
</feature>
<feature type="domain" description="SLBB" evidence="17">
    <location>
        <begin position="170"/>
        <end position="248"/>
    </location>
</feature>
<accession>A0A127FBE3</accession>
<dbReference type="Proteomes" id="UP000070250">
    <property type="component" value="Chromosome"/>
</dbReference>
<dbReference type="InterPro" id="IPR054765">
    <property type="entry name" value="SLBB_dom"/>
</dbReference>
<evidence type="ECO:0000256" key="14">
    <source>
        <dbReference type="ARBA" id="ARBA00023288"/>
    </source>
</evidence>
<dbReference type="STRING" id="465721.ACG33_07385"/>
<evidence type="ECO:0000313" key="18">
    <source>
        <dbReference type="EMBL" id="AMN46920.1"/>
    </source>
</evidence>
<dbReference type="Gene3D" id="3.30.1950.10">
    <property type="entry name" value="wza like domain"/>
    <property type="match status" value="1"/>
</dbReference>
<evidence type="ECO:0000256" key="9">
    <source>
        <dbReference type="ARBA" id="ARBA00023065"/>
    </source>
</evidence>
<proteinExistence type="inferred from homology"/>
<dbReference type="InterPro" id="IPR040716">
    <property type="entry name" value="Wza_C"/>
</dbReference>
<evidence type="ECO:0000256" key="3">
    <source>
        <dbReference type="ARBA" id="ARBA00022448"/>
    </source>
</evidence>
<keyword evidence="6" id="KW-0812">Transmembrane</keyword>
<dbReference type="Pfam" id="PF18412">
    <property type="entry name" value="Wza_C"/>
    <property type="match status" value="1"/>
</dbReference>
<dbReference type="PANTHER" id="PTHR33619:SF3">
    <property type="entry name" value="POLYSACCHARIDE EXPORT PROTEIN GFCE-RELATED"/>
    <property type="match status" value="1"/>
</dbReference>
<organism evidence="18 19">
    <name type="scientific">Steroidobacter denitrificans</name>
    <dbReference type="NCBI Taxonomy" id="465721"/>
    <lineage>
        <taxon>Bacteria</taxon>
        <taxon>Pseudomonadati</taxon>
        <taxon>Pseudomonadota</taxon>
        <taxon>Gammaproteobacteria</taxon>
        <taxon>Steroidobacterales</taxon>
        <taxon>Steroidobacteraceae</taxon>
        <taxon>Steroidobacter</taxon>
    </lineage>
</organism>
<dbReference type="PANTHER" id="PTHR33619">
    <property type="entry name" value="POLYSACCHARIDE EXPORT PROTEIN GFCE-RELATED"/>
    <property type="match status" value="1"/>
</dbReference>
<dbReference type="GO" id="GO:0015288">
    <property type="term" value="F:porin activity"/>
    <property type="evidence" value="ECO:0007669"/>
    <property type="project" value="UniProtKB-KW"/>
</dbReference>
<name>A0A127FBE3_STEDE</name>
<dbReference type="EMBL" id="CP011971">
    <property type="protein sequence ID" value="AMN46920.1"/>
    <property type="molecule type" value="Genomic_DNA"/>
</dbReference>
<evidence type="ECO:0000313" key="19">
    <source>
        <dbReference type="Proteomes" id="UP000070250"/>
    </source>
</evidence>
<keyword evidence="3" id="KW-0813">Transport</keyword>
<evidence type="ECO:0000256" key="11">
    <source>
        <dbReference type="ARBA" id="ARBA00023136"/>
    </source>
</evidence>
<dbReference type="PATRIC" id="fig|465721.4.peg.1564"/>
<dbReference type="Gene3D" id="3.10.560.10">
    <property type="entry name" value="Outer membrane lipoprotein wza domain like"/>
    <property type="match status" value="2"/>
</dbReference>
<keyword evidence="10" id="KW-0626">Porin</keyword>
<dbReference type="NCBIfam" id="NF011658">
    <property type="entry name" value="PRK15078.1"/>
    <property type="match status" value="1"/>
</dbReference>
<evidence type="ECO:0000256" key="4">
    <source>
        <dbReference type="ARBA" id="ARBA00022452"/>
    </source>
</evidence>
<keyword evidence="14" id="KW-0449">Lipoprotein</keyword>
<evidence type="ECO:0000259" key="15">
    <source>
        <dbReference type="Pfam" id="PF02563"/>
    </source>
</evidence>
<evidence type="ECO:0000259" key="16">
    <source>
        <dbReference type="Pfam" id="PF18412"/>
    </source>
</evidence>
<keyword evidence="5" id="KW-0762">Sugar transport</keyword>
<sequence>MDGKIVGRLVLVLCALLQAGCVMAPGMKMTGSFREAAARLMPSDSELGLQVEYVPITPTLISKLEEASDVDAPKALTGKERGPYRIGPRDVLSVVVWEHPELTIPAGEYRAADAAGQIVDEEGCLYYPYIGRLHVSGMTTNELRELLAKRLSKYIENPQLDVRVAAYRSQRVHVIGAIGQPGIQPINDVPLTIAEAISRSGGLTDKADMRRVSLTRDGRTVILDLLSMYKHGDAAQNVLLQDEDVLYIPGIEESKVFVMGEVWNPQAAPMIRGRMSLAEALSVAGGVNQNTADSGQVYVIRRDETSSARVFHLNADSADALLLADAFELKPHDIVFVGTASITRWNRVISQILPSAVLLKTYRDANER</sequence>
<evidence type="ECO:0000256" key="7">
    <source>
        <dbReference type="ARBA" id="ARBA00022729"/>
    </source>
</evidence>
<reference evidence="18 19" key="1">
    <citation type="submission" date="2015-06" db="EMBL/GenBank/DDBJ databases">
        <title>A Comprehensive Approach to Explore the Metabolic and Phylogenetic Diversity of Bacterial Steroid Degradation in the Environment: Testosterone as an Example.</title>
        <authorList>
            <person name="Yang F.-C."/>
            <person name="Chen Y.-L."/>
            <person name="Yu C.-P."/>
            <person name="Tang S.-L."/>
            <person name="Wang P.-H."/>
            <person name="Ismail W."/>
            <person name="Wang C.-H."/>
            <person name="Yang C.-Y."/>
            <person name="Chiang Y.-R."/>
        </authorList>
    </citation>
    <scope>NUCLEOTIDE SEQUENCE [LARGE SCALE GENOMIC DNA]</scope>
    <source>
        <strain evidence="18 19">DSM 18526</strain>
    </source>
</reference>
<evidence type="ECO:0000256" key="10">
    <source>
        <dbReference type="ARBA" id="ARBA00023114"/>
    </source>
</evidence>
<dbReference type="GO" id="GO:0009279">
    <property type="term" value="C:cell outer membrane"/>
    <property type="evidence" value="ECO:0007669"/>
    <property type="project" value="UniProtKB-SubCell"/>
</dbReference>
<keyword evidence="9" id="KW-0406">Ion transport</keyword>
<keyword evidence="4" id="KW-1134">Transmembrane beta strand</keyword>
<dbReference type="AlphaFoldDB" id="A0A127FBE3"/>
<evidence type="ECO:0000256" key="12">
    <source>
        <dbReference type="ARBA" id="ARBA00023139"/>
    </source>
</evidence>
<keyword evidence="11" id="KW-0472">Membrane</keyword>
<dbReference type="KEGG" id="sdf:ACG33_07385"/>